<reference evidence="1" key="1">
    <citation type="journal article" date="2020" name="Nat. Genet.">
        <title>Genomic diversifications of five Gossypium allopolyploid species and their impact on cotton improvement.</title>
        <authorList>
            <person name="Chen Z.J."/>
            <person name="Sreedasyam A."/>
            <person name="Ando A."/>
            <person name="Song Q."/>
            <person name="De Santiago L.M."/>
            <person name="Hulse-Kemp A.M."/>
            <person name="Ding M."/>
            <person name="Ye W."/>
            <person name="Kirkbride R.C."/>
            <person name="Jenkins J."/>
            <person name="Plott C."/>
            <person name="Lovell J."/>
            <person name="Lin Y.M."/>
            <person name="Vaughn R."/>
            <person name="Liu B."/>
            <person name="Simpson S."/>
            <person name="Scheffler B.E."/>
            <person name="Wen L."/>
            <person name="Saski C.A."/>
            <person name="Grover C.E."/>
            <person name="Hu G."/>
            <person name="Conover J.L."/>
            <person name="Carlson J.W."/>
            <person name="Shu S."/>
            <person name="Boston L.B."/>
            <person name="Williams M."/>
            <person name="Peterson D.G."/>
            <person name="McGee K."/>
            <person name="Jones D.C."/>
            <person name="Wendel J.F."/>
            <person name="Stelly D.M."/>
            <person name="Grimwood J."/>
            <person name="Schmutz J."/>
        </authorList>
    </citation>
    <scope>NUCLEOTIDE SEQUENCE [LARGE SCALE GENOMIC DNA]</scope>
    <source>
        <strain evidence="1">cv. TM-1</strain>
    </source>
</reference>
<dbReference type="SUPFAM" id="SSF50630">
    <property type="entry name" value="Acid proteases"/>
    <property type="match status" value="1"/>
</dbReference>
<dbReference type="AlphaFoldDB" id="A0A1U8KX41"/>
<accession>A0A1U8KX41</accession>
<proteinExistence type="predicted"/>
<keyword evidence="1" id="KW-1185">Reference proteome</keyword>
<dbReference type="Gene3D" id="2.40.70.10">
    <property type="entry name" value="Acid Proteases"/>
    <property type="match status" value="1"/>
</dbReference>
<sequence length="231" mass="25744">MVMIEVESGGPAQVYVVREPKDQDLTNVIASTFILQSTPLFSLVDFGSTHLYLLSELACKLEIAVETIGFGMTVISSFGDSVVMNKFYRKCPLMIQGHVFSIDLMELSFNGFDVILGMNLLTEHKVKVDFETKRITVRNSDGLEIVVVGKRPGFMCSVVSTMKAEKFMGKGCEAYLAYIMNLVSKELRVQDIHTVRDFHGMFLEELVGLPPNHEVEFVIEFCLGTAPVSIV</sequence>
<dbReference type="KEGG" id="ghi:107921675"/>
<organism evidence="1 2">
    <name type="scientific">Gossypium hirsutum</name>
    <name type="common">Upland cotton</name>
    <name type="synonym">Gossypium mexicanum</name>
    <dbReference type="NCBI Taxonomy" id="3635"/>
    <lineage>
        <taxon>Eukaryota</taxon>
        <taxon>Viridiplantae</taxon>
        <taxon>Streptophyta</taxon>
        <taxon>Embryophyta</taxon>
        <taxon>Tracheophyta</taxon>
        <taxon>Spermatophyta</taxon>
        <taxon>Magnoliopsida</taxon>
        <taxon>eudicotyledons</taxon>
        <taxon>Gunneridae</taxon>
        <taxon>Pentapetalae</taxon>
        <taxon>rosids</taxon>
        <taxon>malvids</taxon>
        <taxon>Malvales</taxon>
        <taxon>Malvaceae</taxon>
        <taxon>Malvoideae</taxon>
        <taxon>Gossypium</taxon>
    </lineage>
</organism>
<protein>
    <submittedName>
        <fullName evidence="2">Uncharacterized protein</fullName>
    </submittedName>
</protein>
<dbReference type="PANTHER" id="PTHR15503">
    <property type="entry name" value="LDOC1 RELATED"/>
    <property type="match status" value="1"/>
</dbReference>
<name>A0A1U8KX41_GOSHI</name>
<reference evidence="2" key="2">
    <citation type="submission" date="2025-08" db="UniProtKB">
        <authorList>
            <consortium name="RefSeq"/>
        </authorList>
    </citation>
    <scope>IDENTIFICATION</scope>
</reference>
<evidence type="ECO:0000313" key="2">
    <source>
        <dbReference type="RefSeq" id="XP_016706990.1"/>
    </source>
</evidence>
<dbReference type="OrthoDB" id="437338at2759"/>
<dbReference type="Proteomes" id="UP000818029">
    <property type="component" value="Chromosome D01"/>
</dbReference>
<dbReference type="PANTHER" id="PTHR15503:SF45">
    <property type="entry name" value="RNA-DIRECTED DNA POLYMERASE HOMOLOG"/>
    <property type="match status" value="1"/>
</dbReference>
<gene>
    <name evidence="2" type="primary">LOC107921675</name>
</gene>
<dbReference type="InterPro" id="IPR021109">
    <property type="entry name" value="Peptidase_aspartic_dom_sf"/>
</dbReference>
<dbReference type="Pfam" id="PF08284">
    <property type="entry name" value="RVP_2"/>
    <property type="match status" value="1"/>
</dbReference>
<dbReference type="GeneID" id="107921675"/>
<evidence type="ECO:0000313" key="1">
    <source>
        <dbReference type="Proteomes" id="UP000818029"/>
    </source>
</evidence>
<dbReference type="RefSeq" id="XP_016706990.1">
    <property type="nucleotide sequence ID" value="XM_016851501.1"/>
</dbReference>
<dbReference type="InterPro" id="IPR032567">
    <property type="entry name" value="RTL1-rel"/>
</dbReference>
<dbReference type="CDD" id="cd00303">
    <property type="entry name" value="retropepsin_like"/>
    <property type="match status" value="1"/>
</dbReference>
<dbReference type="PaxDb" id="3635-A0A1U8KX41"/>